<feature type="binding site" evidence="6">
    <location>
        <position position="162"/>
    </location>
    <ligand>
        <name>substrate</name>
    </ligand>
</feature>
<accession>A0A367JNH7</accession>
<keyword evidence="9" id="KW-1185">Reference proteome</keyword>
<comment type="caution">
    <text evidence="8">The sequence shown here is derived from an EMBL/GenBank/DDBJ whole genome shotgun (WGS) entry which is preliminary data.</text>
</comment>
<evidence type="ECO:0000256" key="3">
    <source>
        <dbReference type="ARBA" id="ARBA00023235"/>
    </source>
</evidence>
<dbReference type="GO" id="GO:0031119">
    <property type="term" value="P:tRNA pseudouridine synthesis"/>
    <property type="evidence" value="ECO:0007669"/>
    <property type="project" value="InterPro"/>
</dbReference>
<dbReference type="SUPFAM" id="SSF55120">
    <property type="entry name" value="Pseudouridine synthase"/>
    <property type="match status" value="1"/>
</dbReference>
<keyword evidence="2" id="KW-0819">tRNA processing</keyword>
<evidence type="ECO:0000259" key="7">
    <source>
        <dbReference type="Pfam" id="PF01416"/>
    </source>
</evidence>
<dbReference type="PANTHER" id="PTHR11142">
    <property type="entry name" value="PSEUDOURIDYLATE SYNTHASE"/>
    <property type="match status" value="1"/>
</dbReference>
<evidence type="ECO:0000256" key="1">
    <source>
        <dbReference type="ARBA" id="ARBA00009375"/>
    </source>
</evidence>
<dbReference type="GO" id="GO:0003723">
    <property type="term" value="F:RNA binding"/>
    <property type="evidence" value="ECO:0007669"/>
    <property type="project" value="InterPro"/>
</dbReference>
<dbReference type="InterPro" id="IPR001406">
    <property type="entry name" value="PsdUridine_synth_TruA"/>
</dbReference>
<evidence type="ECO:0000256" key="6">
    <source>
        <dbReference type="PIRSR" id="PIRSR641708-2"/>
    </source>
</evidence>
<dbReference type="InterPro" id="IPR020095">
    <property type="entry name" value="PsdUridine_synth_TruA_C"/>
</dbReference>
<feature type="active site" description="Nucleophile" evidence="5">
    <location>
        <position position="107"/>
    </location>
</feature>
<dbReference type="InterPro" id="IPR020103">
    <property type="entry name" value="PsdUridine_synth_cat_dom_sf"/>
</dbReference>
<dbReference type="PANTHER" id="PTHR11142:SF4">
    <property type="entry name" value="PSEUDOURIDYLATE SYNTHASE 1 HOMOLOG"/>
    <property type="match status" value="1"/>
</dbReference>
<dbReference type="InterPro" id="IPR041708">
    <property type="entry name" value="PUS1/PUS2-like"/>
</dbReference>
<dbReference type="OrthoDB" id="10256309at2759"/>
<feature type="domain" description="Pseudouridine synthase I TruA alpha/beta" evidence="7">
    <location>
        <begin position="228"/>
        <end position="333"/>
    </location>
</feature>
<dbReference type="EMBL" id="PJQL01000972">
    <property type="protein sequence ID" value="RCH91419.1"/>
    <property type="molecule type" value="Genomic_DNA"/>
</dbReference>
<dbReference type="NCBIfam" id="TIGR00071">
    <property type="entry name" value="hisT_truA"/>
    <property type="match status" value="1"/>
</dbReference>
<reference evidence="8 9" key="1">
    <citation type="journal article" date="2018" name="G3 (Bethesda)">
        <title>Phylogenetic and Phylogenomic Definition of Rhizopus Species.</title>
        <authorList>
            <person name="Gryganskyi A.P."/>
            <person name="Golan J."/>
            <person name="Dolatabadi S."/>
            <person name="Mondo S."/>
            <person name="Robb S."/>
            <person name="Idnurm A."/>
            <person name="Muszewska A."/>
            <person name="Steczkiewicz K."/>
            <person name="Masonjones S."/>
            <person name="Liao H.L."/>
            <person name="Gajdeczka M.T."/>
            <person name="Anike F."/>
            <person name="Vuek A."/>
            <person name="Anishchenko I.M."/>
            <person name="Voigt K."/>
            <person name="de Hoog G.S."/>
            <person name="Smith M.E."/>
            <person name="Heitman J."/>
            <person name="Vilgalys R."/>
            <person name="Stajich J.E."/>
        </authorList>
    </citation>
    <scope>NUCLEOTIDE SEQUENCE [LARGE SCALE GENOMIC DNA]</scope>
    <source>
        <strain evidence="8 9">CBS 357.93</strain>
    </source>
</reference>
<organism evidence="8 9">
    <name type="scientific">Rhizopus azygosporus</name>
    <name type="common">Rhizopus microsporus var. azygosporus</name>
    <dbReference type="NCBI Taxonomy" id="86630"/>
    <lineage>
        <taxon>Eukaryota</taxon>
        <taxon>Fungi</taxon>
        <taxon>Fungi incertae sedis</taxon>
        <taxon>Mucoromycota</taxon>
        <taxon>Mucoromycotina</taxon>
        <taxon>Mucoromycetes</taxon>
        <taxon>Mucorales</taxon>
        <taxon>Mucorineae</taxon>
        <taxon>Rhizopodaceae</taxon>
        <taxon>Rhizopus</taxon>
    </lineage>
</organism>
<dbReference type="STRING" id="86630.A0A367JNH7"/>
<dbReference type="GO" id="GO:0009982">
    <property type="term" value="F:pseudouridine synthase activity"/>
    <property type="evidence" value="ECO:0007669"/>
    <property type="project" value="InterPro"/>
</dbReference>
<dbReference type="Gene3D" id="3.30.70.580">
    <property type="entry name" value="Pseudouridine synthase I, catalytic domain, N-terminal subdomain"/>
    <property type="match status" value="1"/>
</dbReference>
<comment type="catalytic activity">
    <reaction evidence="4">
        <text>a uridine in tRNA = a pseudouridine in tRNA</text>
        <dbReference type="Rhea" id="RHEA:54572"/>
        <dbReference type="Rhea" id="RHEA-COMP:13339"/>
        <dbReference type="Rhea" id="RHEA-COMP:13934"/>
        <dbReference type="ChEBI" id="CHEBI:65314"/>
        <dbReference type="ChEBI" id="CHEBI:65315"/>
    </reaction>
</comment>
<evidence type="ECO:0000313" key="8">
    <source>
        <dbReference type="EMBL" id="RCH91419.1"/>
    </source>
</evidence>
<dbReference type="Proteomes" id="UP000252139">
    <property type="component" value="Unassembled WGS sequence"/>
</dbReference>
<dbReference type="FunFam" id="3.30.70.580:FF:000002">
    <property type="entry name" value="tRNA pseudouridine synthase"/>
    <property type="match status" value="1"/>
</dbReference>
<keyword evidence="3" id="KW-0413">Isomerase</keyword>
<comment type="similarity">
    <text evidence="1">Belongs to the tRNA pseudouridine synthase TruA family.</text>
</comment>
<dbReference type="GO" id="GO:0005634">
    <property type="term" value="C:nucleus"/>
    <property type="evidence" value="ECO:0007669"/>
    <property type="project" value="TreeGrafter"/>
</dbReference>
<dbReference type="AlphaFoldDB" id="A0A367JNH7"/>
<sequence length="400" mass="46336">MSCTFYRSNRCLSTFSTIRSLLGSFLQSKDKQLSKVDLQDTTTRKPKKKVAVMVGFNGSKYYGMQFQDNVVSIERTLFEAFCKIDAISKQNSLHPSKVQFHRAARTDKGVHAACNVVSLKIIPDPCFIEKANSVLPSDIRLWGYVETTKGFNAKNQCDSRIYEYLLPTYALREKQTNIVLKEQPGAPTDIMVRMGDNHGDERYVTMTDPSILSNYRVSQERLDKFSEAMFMFKGTHDFHNYTLSKVIGKRDTRRHIRNIEVSKPKMIQGREWISVKLHGNSFILHQIRKMISMAILCVHVDAPLSLIEESFGPQRWSIPKAPALGLLLEQPVFEYYNQKVIKEGIRDPIDIERYRSAIDQFKQDHIYSFIIHQEHQRNVFEKFLINSDVHMATEYDFLVQ</sequence>
<dbReference type="InterPro" id="IPR020094">
    <property type="entry name" value="TruA/RsuA/RluB/E/F_N"/>
</dbReference>
<dbReference type="GO" id="GO:1990481">
    <property type="term" value="P:mRNA pseudouridine synthesis"/>
    <property type="evidence" value="ECO:0007669"/>
    <property type="project" value="TreeGrafter"/>
</dbReference>
<dbReference type="CDD" id="cd02568">
    <property type="entry name" value="PseudoU_synth_PUS1_PUS2"/>
    <property type="match status" value="1"/>
</dbReference>
<evidence type="ECO:0000256" key="4">
    <source>
        <dbReference type="ARBA" id="ARBA00036943"/>
    </source>
</evidence>
<name>A0A367JNH7_RHIAZ</name>
<evidence type="ECO:0000256" key="2">
    <source>
        <dbReference type="ARBA" id="ARBA00022694"/>
    </source>
</evidence>
<dbReference type="Gene3D" id="3.30.70.660">
    <property type="entry name" value="Pseudouridine synthase I, catalytic domain, C-terminal subdomain"/>
    <property type="match status" value="1"/>
</dbReference>
<proteinExistence type="inferred from homology"/>
<dbReference type="InterPro" id="IPR020097">
    <property type="entry name" value="PsdUridine_synth_TruA_a/b_dom"/>
</dbReference>
<evidence type="ECO:0000313" key="9">
    <source>
        <dbReference type="Proteomes" id="UP000252139"/>
    </source>
</evidence>
<dbReference type="Pfam" id="PF01416">
    <property type="entry name" value="PseudoU_synth_1"/>
    <property type="match status" value="1"/>
</dbReference>
<gene>
    <name evidence="8" type="primary">PUS1_1</name>
    <name evidence="8" type="ORF">CU097_008744</name>
</gene>
<evidence type="ECO:0000256" key="5">
    <source>
        <dbReference type="PIRSR" id="PIRSR641708-1"/>
    </source>
</evidence>
<protein>
    <submittedName>
        <fullName evidence="8">tRNA pseudouridine synthase 1</fullName>
    </submittedName>
</protein>